<dbReference type="GO" id="GO:0005634">
    <property type="term" value="C:nucleus"/>
    <property type="evidence" value="ECO:0007669"/>
    <property type="project" value="TreeGrafter"/>
</dbReference>
<evidence type="ECO:0000256" key="6">
    <source>
        <dbReference type="SAM" id="MobiDB-lite"/>
    </source>
</evidence>
<accession>A0A9P8MWY5</accession>
<dbReference type="PROSITE" id="PS00028">
    <property type="entry name" value="ZINC_FINGER_C2H2_1"/>
    <property type="match status" value="2"/>
</dbReference>
<evidence type="ECO:0000256" key="1">
    <source>
        <dbReference type="ARBA" id="ARBA00022723"/>
    </source>
</evidence>
<feature type="region of interest" description="Disordered" evidence="6">
    <location>
        <begin position="115"/>
        <end position="141"/>
    </location>
</feature>
<dbReference type="EMBL" id="JAIZPD010000006">
    <property type="protein sequence ID" value="KAH0962542.1"/>
    <property type="molecule type" value="Genomic_DNA"/>
</dbReference>
<dbReference type="AlphaFoldDB" id="A0A9P8MWY5"/>
<dbReference type="PANTHER" id="PTHR24408:SF58">
    <property type="entry name" value="TRANSCRIPTION FACTOR (TFIIIA), PUTATIVE (AFU_ORTHOLOGUE AFUA_1G05150)-RELATED"/>
    <property type="match status" value="1"/>
</dbReference>
<proteinExistence type="predicted"/>
<dbReference type="PROSITE" id="PS50157">
    <property type="entry name" value="ZINC_FINGER_C2H2_2"/>
    <property type="match status" value="1"/>
</dbReference>
<keyword evidence="4" id="KW-0862">Zinc</keyword>
<comment type="caution">
    <text evidence="8">The sequence shown here is derived from an EMBL/GenBank/DDBJ whole genome shotgun (WGS) entry which is preliminary data.</text>
</comment>
<keyword evidence="9" id="KW-1185">Reference proteome</keyword>
<feature type="compositionally biased region" description="Polar residues" evidence="6">
    <location>
        <begin position="125"/>
        <end position="141"/>
    </location>
</feature>
<dbReference type="Gene3D" id="3.30.160.60">
    <property type="entry name" value="Classic Zinc Finger"/>
    <property type="match status" value="1"/>
</dbReference>
<dbReference type="GO" id="GO:0008270">
    <property type="term" value="F:zinc ion binding"/>
    <property type="evidence" value="ECO:0007669"/>
    <property type="project" value="UniProtKB-KW"/>
</dbReference>
<dbReference type="Proteomes" id="UP000824596">
    <property type="component" value="Unassembled WGS sequence"/>
</dbReference>
<dbReference type="GO" id="GO:0043565">
    <property type="term" value="F:sequence-specific DNA binding"/>
    <property type="evidence" value="ECO:0007669"/>
    <property type="project" value="TreeGrafter"/>
</dbReference>
<protein>
    <submittedName>
        <fullName evidence="8">Zinc finger protein</fullName>
    </submittedName>
</protein>
<dbReference type="OrthoDB" id="6077919at2759"/>
<keyword evidence="3 5" id="KW-0863">Zinc-finger</keyword>
<dbReference type="RefSeq" id="XP_044720055.1">
    <property type="nucleotide sequence ID" value="XM_044865115.1"/>
</dbReference>
<dbReference type="PANTHER" id="PTHR24408">
    <property type="entry name" value="ZINC FINGER PROTEIN"/>
    <property type="match status" value="1"/>
</dbReference>
<dbReference type="Pfam" id="PF12874">
    <property type="entry name" value="zf-met"/>
    <property type="match status" value="1"/>
</dbReference>
<dbReference type="SMART" id="SM00355">
    <property type="entry name" value="ZnF_C2H2"/>
    <property type="match status" value="3"/>
</dbReference>
<dbReference type="GeneID" id="68355773"/>
<gene>
    <name evidence="8" type="ORF">HRG_06644</name>
</gene>
<evidence type="ECO:0000313" key="9">
    <source>
        <dbReference type="Proteomes" id="UP000824596"/>
    </source>
</evidence>
<reference evidence="8" key="1">
    <citation type="submission" date="2021-09" db="EMBL/GenBank/DDBJ databases">
        <title>A high-quality genome of the endoparasitic fungus Hirsutella rhossiliensis with a comparison of Hirsutella genomes reveals transposable elements contributing to genome size variation.</title>
        <authorList>
            <person name="Lin R."/>
            <person name="Jiao Y."/>
            <person name="Sun X."/>
            <person name="Ling J."/>
            <person name="Xie B."/>
            <person name="Cheng X."/>
        </authorList>
    </citation>
    <scope>NUCLEOTIDE SEQUENCE</scope>
    <source>
        <strain evidence="8">HR02</strain>
    </source>
</reference>
<evidence type="ECO:0000259" key="7">
    <source>
        <dbReference type="PROSITE" id="PS50157"/>
    </source>
</evidence>
<dbReference type="InterPro" id="IPR036236">
    <property type="entry name" value="Znf_C2H2_sf"/>
</dbReference>
<dbReference type="SUPFAM" id="SSF57667">
    <property type="entry name" value="beta-beta-alpha zinc fingers"/>
    <property type="match status" value="1"/>
</dbReference>
<dbReference type="InterPro" id="IPR013087">
    <property type="entry name" value="Znf_C2H2_type"/>
</dbReference>
<dbReference type="Pfam" id="PF13912">
    <property type="entry name" value="zf-C2H2_6"/>
    <property type="match status" value="2"/>
</dbReference>
<evidence type="ECO:0000256" key="4">
    <source>
        <dbReference type="ARBA" id="ARBA00022833"/>
    </source>
</evidence>
<evidence type="ECO:0000256" key="3">
    <source>
        <dbReference type="ARBA" id="ARBA00022771"/>
    </source>
</evidence>
<sequence>MAFDFECDTCGKTFPAGWRARDNHCNSTGHSRRSFECDVCPRWFGSQQACNQHMRDTGHWQTVERYECACCYDTWPTEERCTEHEHQDHNYCAECNRTFQNFNNLTMVRKPAPLSGEAEADCGGDSTSGRAPTEASRSSAPSAKIDFATAAGLTHHLEAGACSDARDLNRDAMYRFVRGKDPCGLISKNLIGWTGSAEYVASNRAWNGAAYECYLCHRAFRLLAGLNQHLNSPRHQQALYHSPNYMCAMDFRSLAAVINHLESEACGCMRFETVQRKIGDMVSGNRLITF</sequence>
<dbReference type="GO" id="GO:0000981">
    <property type="term" value="F:DNA-binding transcription factor activity, RNA polymerase II-specific"/>
    <property type="evidence" value="ECO:0007669"/>
    <property type="project" value="TreeGrafter"/>
</dbReference>
<keyword evidence="2" id="KW-0677">Repeat</keyword>
<evidence type="ECO:0000313" key="8">
    <source>
        <dbReference type="EMBL" id="KAH0962542.1"/>
    </source>
</evidence>
<evidence type="ECO:0000256" key="2">
    <source>
        <dbReference type="ARBA" id="ARBA00022737"/>
    </source>
</evidence>
<organism evidence="8 9">
    <name type="scientific">Hirsutella rhossiliensis</name>
    <dbReference type="NCBI Taxonomy" id="111463"/>
    <lineage>
        <taxon>Eukaryota</taxon>
        <taxon>Fungi</taxon>
        <taxon>Dikarya</taxon>
        <taxon>Ascomycota</taxon>
        <taxon>Pezizomycotina</taxon>
        <taxon>Sordariomycetes</taxon>
        <taxon>Hypocreomycetidae</taxon>
        <taxon>Hypocreales</taxon>
        <taxon>Ophiocordycipitaceae</taxon>
        <taxon>Hirsutella</taxon>
    </lineage>
</organism>
<evidence type="ECO:0000256" key="5">
    <source>
        <dbReference type="PROSITE-ProRule" id="PRU00042"/>
    </source>
</evidence>
<name>A0A9P8MWY5_9HYPO</name>
<feature type="domain" description="C2H2-type" evidence="7">
    <location>
        <begin position="211"/>
        <end position="235"/>
    </location>
</feature>
<keyword evidence="1" id="KW-0479">Metal-binding</keyword>